<evidence type="ECO:0000313" key="4">
    <source>
        <dbReference type="Proteomes" id="UP000694660"/>
    </source>
</evidence>
<evidence type="ECO:0000313" key="3">
    <source>
        <dbReference type="EMBL" id="MBT0959939.1"/>
    </source>
</evidence>
<comment type="caution">
    <text evidence="3">The sequence shown here is derived from an EMBL/GenBank/DDBJ whole genome shotgun (WGS) entry which is preliminary data.</text>
</comment>
<name>A0A944D4T2_DENI1</name>
<keyword evidence="1" id="KW-0812">Transmembrane</keyword>
<dbReference type="RefSeq" id="WP_214359702.1">
    <property type="nucleotide sequence ID" value="NZ_JAEKFT010000002.1"/>
</dbReference>
<dbReference type="PANTHER" id="PTHR28008:SF1">
    <property type="entry name" value="DOMAIN PROTEIN, PUTATIVE (AFU_ORTHOLOGUE AFUA_3G10980)-RELATED"/>
    <property type="match status" value="1"/>
</dbReference>
<dbReference type="InterPro" id="IPR006976">
    <property type="entry name" value="VanZ-like"/>
</dbReference>
<protein>
    <submittedName>
        <fullName evidence="3">VanZ family protein</fullName>
    </submittedName>
</protein>
<organism evidence="3 4">
    <name type="scientific">Denitromonas iodatirespirans</name>
    <dbReference type="NCBI Taxonomy" id="2795389"/>
    <lineage>
        <taxon>Bacteria</taxon>
        <taxon>Pseudomonadati</taxon>
        <taxon>Pseudomonadota</taxon>
        <taxon>Betaproteobacteria</taxon>
        <taxon>Rhodocyclales</taxon>
        <taxon>Zoogloeaceae</taxon>
        <taxon>Denitromonas</taxon>
    </lineage>
</organism>
<dbReference type="PANTHER" id="PTHR28008">
    <property type="entry name" value="DOMAIN PROTEIN, PUTATIVE (AFU_ORTHOLOGUE AFUA_3G10980)-RELATED"/>
    <property type="match status" value="1"/>
</dbReference>
<dbReference type="AlphaFoldDB" id="A0A944D4T2"/>
<evidence type="ECO:0000259" key="2">
    <source>
        <dbReference type="Pfam" id="PF04892"/>
    </source>
</evidence>
<keyword evidence="1" id="KW-1133">Transmembrane helix</keyword>
<feature type="transmembrane region" description="Helical" evidence="1">
    <location>
        <begin position="62"/>
        <end position="82"/>
    </location>
</feature>
<dbReference type="EMBL" id="JAEKFT010000002">
    <property type="protein sequence ID" value="MBT0959939.1"/>
    <property type="molecule type" value="Genomic_DNA"/>
</dbReference>
<gene>
    <name evidence="3" type="ORF">I8J34_02025</name>
</gene>
<accession>A0A944D4T2</accession>
<proteinExistence type="predicted"/>
<reference evidence="4" key="1">
    <citation type="journal article" date="2022" name="ISME J.">
        <title>Genetic and phylogenetic analysis of dissimilatory iodate-reducing bacteria identifies potential niches across the world's oceans.</title>
        <authorList>
            <person name="Reyes-Umana V."/>
            <person name="Henning Z."/>
            <person name="Lee K."/>
            <person name="Barnum T.P."/>
            <person name="Coates J.D."/>
        </authorList>
    </citation>
    <scope>NUCLEOTIDE SEQUENCE [LARGE SCALE GENOMIC DNA]</scope>
    <source>
        <strain evidence="4">IR12</strain>
    </source>
</reference>
<keyword evidence="4" id="KW-1185">Reference proteome</keyword>
<dbReference type="Proteomes" id="UP000694660">
    <property type="component" value="Unassembled WGS sequence"/>
</dbReference>
<feature type="transmembrane region" description="Helical" evidence="1">
    <location>
        <begin position="88"/>
        <end position="106"/>
    </location>
</feature>
<feature type="domain" description="VanZ-like" evidence="2">
    <location>
        <begin position="38"/>
        <end position="105"/>
    </location>
</feature>
<evidence type="ECO:0000256" key="1">
    <source>
        <dbReference type="SAM" id="Phobius"/>
    </source>
</evidence>
<feature type="transmembrane region" description="Helical" evidence="1">
    <location>
        <begin position="37"/>
        <end position="55"/>
    </location>
</feature>
<sequence>MLPAAARAAFGAALAAVLVLSLLPVPAGLQVFSWQDKLEHATAFLALGLLGQFAWARHGRWVAIGLLAYGALIEVAQSFTAWRTGDAADWLADALGVGLALLIVRARRVRR</sequence>
<dbReference type="NCBIfam" id="NF037970">
    <property type="entry name" value="vanZ_1"/>
    <property type="match status" value="1"/>
</dbReference>
<dbReference type="Pfam" id="PF04892">
    <property type="entry name" value="VanZ"/>
    <property type="match status" value="1"/>
</dbReference>
<keyword evidence="1" id="KW-0472">Membrane</keyword>